<evidence type="ECO:0000313" key="1">
    <source>
        <dbReference type="EMBL" id="KJU82720.1"/>
    </source>
</evidence>
<protein>
    <submittedName>
        <fullName evidence="1">Uncharacterized protein</fullName>
    </submittedName>
</protein>
<dbReference type="Proteomes" id="UP000033423">
    <property type="component" value="Unassembled WGS sequence"/>
</dbReference>
<name>A0A0F3GLC5_9BACT</name>
<accession>A0A0F3GLC5</accession>
<keyword evidence="2" id="KW-1185">Reference proteome</keyword>
<gene>
    <name evidence="1" type="ORF">MBAV_005087</name>
</gene>
<organism evidence="1 2">
    <name type="scientific">Candidatus Magnetobacterium bavaricum</name>
    <dbReference type="NCBI Taxonomy" id="29290"/>
    <lineage>
        <taxon>Bacteria</taxon>
        <taxon>Pseudomonadati</taxon>
        <taxon>Nitrospirota</taxon>
        <taxon>Thermodesulfovibrionia</taxon>
        <taxon>Thermodesulfovibrionales</taxon>
        <taxon>Candidatus Magnetobacteriaceae</taxon>
        <taxon>Candidatus Magnetobacterium</taxon>
    </lineage>
</organism>
<proteinExistence type="predicted"/>
<dbReference type="AlphaFoldDB" id="A0A0F3GLC5"/>
<dbReference type="EMBL" id="LACI01002195">
    <property type="protein sequence ID" value="KJU82720.1"/>
    <property type="molecule type" value="Genomic_DNA"/>
</dbReference>
<sequence length="57" mass="7075">MWIVCLNDNVISICNKQFAFNLILRRLQEINFALYYYYTYNFAVFFNRIRNIIAWQL</sequence>
<evidence type="ECO:0000313" key="2">
    <source>
        <dbReference type="Proteomes" id="UP000033423"/>
    </source>
</evidence>
<reference evidence="1 2" key="1">
    <citation type="submission" date="2015-02" db="EMBL/GenBank/DDBJ databases">
        <title>Single-cell genomics of uncultivated deep-branching MTB reveals a conserved set of magnetosome genes.</title>
        <authorList>
            <person name="Kolinko S."/>
            <person name="Richter M."/>
            <person name="Glockner F.O."/>
            <person name="Brachmann A."/>
            <person name="Schuler D."/>
        </authorList>
    </citation>
    <scope>NUCLEOTIDE SEQUENCE [LARGE SCALE GENOMIC DNA]</scope>
    <source>
        <strain evidence="1">TM-1</strain>
    </source>
</reference>
<comment type="caution">
    <text evidence="1">The sequence shown here is derived from an EMBL/GenBank/DDBJ whole genome shotgun (WGS) entry which is preliminary data.</text>
</comment>